<name>A0A645ITA9_9ZZZZ</name>
<protein>
    <submittedName>
        <fullName evidence="2">Uncharacterized protein</fullName>
    </submittedName>
</protein>
<organism evidence="2">
    <name type="scientific">bioreactor metagenome</name>
    <dbReference type="NCBI Taxonomy" id="1076179"/>
    <lineage>
        <taxon>unclassified sequences</taxon>
        <taxon>metagenomes</taxon>
        <taxon>ecological metagenomes</taxon>
    </lineage>
</organism>
<accession>A0A645ITA9</accession>
<evidence type="ECO:0000256" key="1">
    <source>
        <dbReference type="SAM" id="MobiDB-lite"/>
    </source>
</evidence>
<evidence type="ECO:0000313" key="2">
    <source>
        <dbReference type="EMBL" id="MPN54641.1"/>
    </source>
</evidence>
<comment type="caution">
    <text evidence="2">The sequence shown here is derived from an EMBL/GenBank/DDBJ whole genome shotgun (WGS) entry which is preliminary data.</text>
</comment>
<dbReference type="EMBL" id="VSSQ01123077">
    <property type="protein sequence ID" value="MPN54641.1"/>
    <property type="molecule type" value="Genomic_DNA"/>
</dbReference>
<proteinExistence type="predicted"/>
<feature type="region of interest" description="Disordered" evidence="1">
    <location>
        <begin position="1"/>
        <end position="38"/>
    </location>
</feature>
<dbReference type="AlphaFoldDB" id="A0A645ITA9"/>
<reference evidence="2" key="1">
    <citation type="submission" date="2019-08" db="EMBL/GenBank/DDBJ databases">
        <authorList>
            <person name="Kucharzyk K."/>
            <person name="Murdoch R.W."/>
            <person name="Higgins S."/>
            <person name="Loffler F."/>
        </authorList>
    </citation>
    <scope>NUCLEOTIDE SEQUENCE</scope>
</reference>
<sequence length="117" mass="12620">MCTRRNPGKQAGGGIEEDLGRRVGSQPEHEGLVGIGGHNGEIQDTLRVAGQLRYVGEQRRQIDFSHLHCRGQLIAGRALHEIMEGVGAVETVRREVINPPVAVRKGATLAGNRVHGC</sequence>
<gene>
    <name evidence="2" type="ORF">SDC9_202313</name>
</gene>